<name>A0A381SWB8_9ZZZZ</name>
<accession>A0A381SWB8</accession>
<dbReference type="AlphaFoldDB" id="A0A381SWB8"/>
<organism evidence="1">
    <name type="scientific">marine metagenome</name>
    <dbReference type="NCBI Taxonomy" id="408172"/>
    <lineage>
        <taxon>unclassified sequences</taxon>
        <taxon>metagenomes</taxon>
        <taxon>ecological metagenomes</taxon>
    </lineage>
</organism>
<protein>
    <submittedName>
        <fullName evidence="1">Uncharacterized protein</fullName>
    </submittedName>
</protein>
<gene>
    <name evidence="1" type="ORF">METZ01_LOCUS59561</name>
</gene>
<evidence type="ECO:0000313" key="1">
    <source>
        <dbReference type="EMBL" id="SVA06707.1"/>
    </source>
</evidence>
<reference evidence="1" key="1">
    <citation type="submission" date="2018-05" db="EMBL/GenBank/DDBJ databases">
        <authorList>
            <person name="Lanie J.A."/>
            <person name="Ng W.-L."/>
            <person name="Kazmierczak K.M."/>
            <person name="Andrzejewski T.M."/>
            <person name="Davidsen T.M."/>
            <person name="Wayne K.J."/>
            <person name="Tettelin H."/>
            <person name="Glass J.I."/>
            <person name="Rusch D."/>
            <person name="Podicherti R."/>
            <person name="Tsui H.-C.T."/>
            <person name="Winkler M.E."/>
        </authorList>
    </citation>
    <scope>NUCLEOTIDE SEQUENCE</scope>
</reference>
<proteinExistence type="predicted"/>
<sequence length="58" mass="6838">MLELGCPQEDQIQSLQYLSMRSAHSSNLKLLPYSRIGRLNYLERRGLRIFHNSLEFVD</sequence>
<dbReference type="EMBL" id="UINC01003482">
    <property type="protein sequence ID" value="SVA06707.1"/>
    <property type="molecule type" value="Genomic_DNA"/>
</dbReference>